<evidence type="ECO:0000256" key="10">
    <source>
        <dbReference type="RuleBase" id="RU369038"/>
    </source>
</evidence>
<dbReference type="Gene3D" id="1.10.10.60">
    <property type="entry name" value="Homeodomain-like"/>
    <property type="match status" value="1"/>
</dbReference>
<dbReference type="AlphaFoldDB" id="A0A5B7CCY4"/>
<keyword evidence="3 8" id="KW-0238">DNA-binding</keyword>
<accession>A0A5B7CCY4</accession>
<evidence type="ECO:0000256" key="6">
    <source>
        <dbReference type="ARBA" id="ARBA00023242"/>
    </source>
</evidence>
<dbReference type="InterPro" id="IPR000047">
    <property type="entry name" value="HTH_motif"/>
</dbReference>
<feature type="domain" description="Homeobox" evidence="12">
    <location>
        <begin position="11"/>
        <end position="71"/>
    </location>
</feature>
<dbReference type="PANTHER" id="PTHR24326">
    <property type="entry name" value="HOMEOBOX-LEUCINE ZIPPER PROTEIN"/>
    <property type="match status" value="1"/>
</dbReference>
<dbReference type="PRINTS" id="PR00031">
    <property type="entry name" value="HTHREPRESSR"/>
</dbReference>
<reference evidence="13" key="1">
    <citation type="submission" date="2019-08" db="EMBL/GenBank/DDBJ databases">
        <title>Reference gene set and small RNA set construction with multiple tissues from Davidia involucrata Baill.</title>
        <authorList>
            <person name="Yang H."/>
            <person name="Zhou C."/>
            <person name="Li G."/>
            <person name="Wang J."/>
            <person name="Gao P."/>
            <person name="Wang M."/>
            <person name="Wang R."/>
            <person name="Zhao Y."/>
        </authorList>
    </citation>
    <scope>NUCLEOTIDE SEQUENCE</scope>
    <source>
        <tissue evidence="13">Mixed with DoveR01_LX</tissue>
    </source>
</reference>
<dbReference type="PROSITE" id="PS00027">
    <property type="entry name" value="HOMEOBOX_1"/>
    <property type="match status" value="1"/>
</dbReference>
<comment type="subcellular location">
    <subcellularLocation>
        <location evidence="1 8 9">Nucleus</location>
    </subcellularLocation>
</comment>
<dbReference type="GO" id="GO:0043565">
    <property type="term" value="F:sequence-specific DNA binding"/>
    <property type="evidence" value="ECO:0007669"/>
    <property type="project" value="InterPro"/>
</dbReference>
<evidence type="ECO:0000256" key="11">
    <source>
        <dbReference type="SAM" id="MobiDB-lite"/>
    </source>
</evidence>
<dbReference type="EMBL" id="GHES01047855">
    <property type="protein sequence ID" value="MPA78414.1"/>
    <property type="molecule type" value="Transcribed_RNA"/>
</dbReference>
<evidence type="ECO:0000313" key="13">
    <source>
        <dbReference type="EMBL" id="MPA78414.1"/>
    </source>
</evidence>
<organism evidence="13">
    <name type="scientific">Davidia involucrata</name>
    <name type="common">Dove tree</name>
    <dbReference type="NCBI Taxonomy" id="16924"/>
    <lineage>
        <taxon>Eukaryota</taxon>
        <taxon>Viridiplantae</taxon>
        <taxon>Streptophyta</taxon>
        <taxon>Embryophyta</taxon>
        <taxon>Tracheophyta</taxon>
        <taxon>Spermatophyta</taxon>
        <taxon>Magnoliopsida</taxon>
        <taxon>eudicotyledons</taxon>
        <taxon>Gunneridae</taxon>
        <taxon>Pentapetalae</taxon>
        <taxon>asterids</taxon>
        <taxon>Cornales</taxon>
        <taxon>Nyssaceae</taxon>
        <taxon>Davidia</taxon>
    </lineage>
</organism>
<sequence>MDMESMMMRKSKKKKKERRFSDEQIKLMESMFESESRPEFQIKQQLANQIGLQPRQVAIWFQNKRARSKSKQIERDYTMLKISYDTLASRFDSLKKENQCLLIQLQRLRNLTGNLQESKNCELGQTAGVLKSNGEESESYNHEIGMPSLDEYHHRENVGEESDVVNMAELPADSSFTSSGNWCSFEFESSCLLDYSTCSSQWWDL</sequence>
<evidence type="ECO:0000256" key="9">
    <source>
        <dbReference type="RuleBase" id="RU000682"/>
    </source>
</evidence>
<dbReference type="InterPro" id="IPR009057">
    <property type="entry name" value="Homeodomain-like_sf"/>
</dbReference>
<name>A0A5B7CCY4_DAVIN</name>
<dbReference type="PROSITE" id="PS50071">
    <property type="entry name" value="HOMEOBOX_2"/>
    <property type="match status" value="1"/>
</dbReference>
<dbReference type="InterPro" id="IPR003106">
    <property type="entry name" value="Leu_zip_homeo"/>
</dbReference>
<dbReference type="GO" id="GO:0005634">
    <property type="term" value="C:nucleus"/>
    <property type="evidence" value="ECO:0007669"/>
    <property type="project" value="UniProtKB-SubCell"/>
</dbReference>
<evidence type="ECO:0000256" key="2">
    <source>
        <dbReference type="ARBA" id="ARBA00023015"/>
    </source>
</evidence>
<dbReference type="PANTHER" id="PTHR24326:SF552">
    <property type="entry name" value="HOMEOBOX-LEUCINE ZIPPER PROTEIN"/>
    <property type="match status" value="1"/>
</dbReference>
<evidence type="ECO:0000256" key="5">
    <source>
        <dbReference type="ARBA" id="ARBA00023163"/>
    </source>
</evidence>
<keyword evidence="5 10" id="KW-0804">Transcription</keyword>
<feature type="DNA-binding region" description="Homeobox" evidence="8">
    <location>
        <begin position="13"/>
        <end position="72"/>
    </location>
</feature>
<evidence type="ECO:0000256" key="8">
    <source>
        <dbReference type="PROSITE-ProRule" id="PRU00108"/>
    </source>
</evidence>
<comment type="similarity">
    <text evidence="7 10">Belongs to the HD-ZIP homeobox family. Class I subfamily.</text>
</comment>
<dbReference type="GO" id="GO:0045893">
    <property type="term" value="P:positive regulation of DNA-templated transcription"/>
    <property type="evidence" value="ECO:0007669"/>
    <property type="project" value="TreeGrafter"/>
</dbReference>
<comment type="function">
    <text evidence="10">Transcription factor.</text>
</comment>
<dbReference type="Pfam" id="PF00046">
    <property type="entry name" value="Homeodomain"/>
    <property type="match status" value="1"/>
</dbReference>
<feature type="compositionally biased region" description="Basic residues" evidence="11">
    <location>
        <begin position="9"/>
        <end position="18"/>
    </location>
</feature>
<evidence type="ECO:0000256" key="1">
    <source>
        <dbReference type="ARBA" id="ARBA00004123"/>
    </source>
</evidence>
<evidence type="ECO:0000259" key="12">
    <source>
        <dbReference type="PROSITE" id="PS50071"/>
    </source>
</evidence>
<evidence type="ECO:0000256" key="3">
    <source>
        <dbReference type="ARBA" id="ARBA00023125"/>
    </source>
</evidence>
<dbReference type="Pfam" id="PF02183">
    <property type="entry name" value="HALZ"/>
    <property type="match status" value="1"/>
</dbReference>
<evidence type="ECO:0000256" key="7">
    <source>
        <dbReference type="ARBA" id="ARBA00025748"/>
    </source>
</evidence>
<dbReference type="SUPFAM" id="SSF46689">
    <property type="entry name" value="Homeodomain-like"/>
    <property type="match status" value="1"/>
</dbReference>
<dbReference type="InterPro" id="IPR001356">
    <property type="entry name" value="HD"/>
</dbReference>
<evidence type="ECO:0000256" key="4">
    <source>
        <dbReference type="ARBA" id="ARBA00023155"/>
    </source>
</evidence>
<keyword evidence="4 8" id="KW-0371">Homeobox</keyword>
<gene>
    <name evidence="13" type="ORF">Din_047855</name>
</gene>
<dbReference type="InterPro" id="IPR045224">
    <property type="entry name" value="HDZip_class_I_plant"/>
</dbReference>
<feature type="region of interest" description="Disordered" evidence="11">
    <location>
        <begin position="1"/>
        <end position="22"/>
    </location>
</feature>
<dbReference type="GO" id="GO:0000981">
    <property type="term" value="F:DNA-binding transcription factor activity, RNA polymerase II-specific"/>
    <property type="evidence" value="ECO:0007669"/>
    <property type="project" value="UniProtKB-UniRule"/>
</dbReference>
<dbReference type="SMART" id="SM00389">
    <property type="entry name" value="HOX"/>
    <property type="match status" value="1"/>
</dbReference>
<keyword evidence="2 10" id="KW-0805">Transcription regulation</keyword>
<protein>
    <recommendedName>
        <fullName evidence="10">Homeobox-leucine zipper protein</fullName>
    </recommendedName>
    <alternativeName>
        <fullName evidence="10">HD-ZIP protein</fullName>
    </alternativeName>
    <alternativeName>
        <fullName evidence="10">Homeodomain transcription factor</fullName>
    </alternativeName>
</protein>
<proteinExistence type="inferred from homology"/>
<dbReference type="InterPro" id="IPR017970">
    <property type="entry name" value="Homeobox_CS"/>
</dbReference>
<dbReference type="CDD" id="cd00086">
    <property type="entry name" value="homeodomain"/>
    <property type="match status" value="1"/>
</dbReference>
<keyword evidence="6 8" id="KW-0539">Nucleus</keyword>